<feature type="domain" description="F-box" evidence="1">
    <location>
        <begin position="3"/>
        <end position="53"/>
    </location>
</feature>
<dbReference type="NCBIfam" id="TIGR01640">
    <property type="entry name" value="F_box_assoc_1"/>
    <property type="match status" value="1"/>
</dbReference>
<dbReference type="InterPro" id="IPR050796">
    <property type="entry name" value="SCF_F-box_component"/>
</dbReference>
<reference evidence="2" key="1">
    <citation type="submission" date="2019-12" db="EMBL/GenBank/DDBJ databases">
        <authorList>
            <person name="Scholes J."/>
        </authorList>
    </citation>
    <scope>NUCLEOTIDE SEQUENCE</scope>
</reference>
<dbReference type="Proteomes" id="UP001153555">
    <property type="component" value="Unassembled WGS sequence"/>
</dbReference>
<dbReference type="Pfam" id="PF08268">
    <property type="entry name" value="FBA_3"/>
    <property type="match status" value="1"/>
</dbReference>
<organism evidence="2 3">
    <name type="scientific">Striga hermonthica</name>
    <name type="common">Purple witchweed</name>
    <name type="synonym">Buchnera hermonthica</name>
    <dbReference type="NCBI Taxonomy" id="68872"/>
    <lineage>
        <taxon>Eukaryota</taxon>
        <taxon>Viridiplantae</taxon>
        <taxon>Streptophyta</taxon>
        <taxon>Embryophyta</taxon>
        <taxon>Tracheophyta</taxon>
        <taxon>Spermatophyta</taxon>
        <taxon>Magnoliopsida</taxon>
        <taxon>eudicotyledons</taxon>
        <taxon>Gunneridae</taxon>
        <taxon>Pentapetalae</taxon>
        <taxon>asterids</taxon>
        <taxon>lamiids</taxon>
        <taxon>Lamiales</taxon>
        <taxon>Orobanchaceae</taxon>
        <taxon>Buchnereae</taxon>
        <taxon>Striga</taxon>
    </lineage>
</organism>
<protein>
    <recommendedName>
        <fullName evidence="1">F-box domain-containing protein</fullName>
    </recommendedName>
</protein>
<dbReference type="SMART" id="SM00256">
    <property type="entry name" value="FBOX"/>
    <property type="match status" value="1"/>
</dbReference>
<comment type="caution">
    <text evidence="2">The sequence shown here is derived from an EMBL/GenBank/DDBJ whole genome shotgun (WGS) entry which is preliminary data.</text>
</comment>
<evidence type="ECO:0000313" key="2">
    <source>
        <dbReference type="EMBL" id="CAA0828447.1"/>
    </source>
</evidence>
<dbReference type="InterPro" id="IPR001810">
    <property type="entry name" value="F-box_dom"/>
</dbReference>
<dbReference type="InterPro" id="IPR013187">
    <property type="entry name" value="F-box-assoc_dom_typ3"/>
</dbReference>
<dbReference type="PROSITE" id="PS50181">
    <property type="entry name" value="FBOX"/>
    <property type="match status" value="1"/>
</dbReference>
<sequence>MESPNNGGIPEDLLLEILLRLPVKDLLRFKSVCKRWYSIIRSPEFINQHFRHKSNRESLLIRHYRYDLEQYAFAVYLDENFSKYEEPDNLQLPCTVSALMGPINGIFLVSGISGHMAFLNPATRQFKPLSLLLPNVPPYLSLYDHLFGFGLDPVSGSYKVVSIQYHWKRETDMAHHPCIISFYTSSSDSWRHFEDSGFVNSSRCAYRSLCNTYLKGFYYWVMDNYKDVAILAFDMKNESFTEIQVPDCIKIKEGDLSLYRDSLALLTCDLDNVDICVDVWVMGGRDECWSKCLTVGPFQDIRWPLGFWKENVLLIETENSVLTMYDVSARKSRTVETRRKENGFFICWVFSYKESLVSIEGEGEGCRLWDASSDFVRDFFKS</sequence>
<dbReference type="Gene3D" id="1.20.1280.50">
    <property type="match status" value="1"/>
</dbReference>
<dbReference type="SUPFAM" id="SSF81383">
    <property type="entry name" value="F-box domain"/>
    <property type="match status" value="1"/>
</dbReference>
<proteinExistence type="predicted"/>
<gene>
    <name evidence="2" type="ORF">SHERM_24142</name>
</gene>
<dbReference type="AlphaFoldDB" id="A0A9N7NGK2"/>
<dbReference type="InterPro" id="IPR017451">
    <property type="entry name" value="F-box-assoc_interact_dom"/>
</dbReference>
<evidence type="ECO:0000259" key="1">
    <source>
        <dbReference type="PROSITE" id="PS50181"/>
    </source>
</evidence>
<name>A0A9N7NGK2_STRHE</name>
<dbReference type="OrthoDB" id="1582872at2759"/>
<dbReference type="PANTHER" id="PTHR31672">
    <property type="entry name" value="BNACNNG10540D PROTEIN"/>
    <property type="match status" value="1"/>
</dbReference>
<keyword evidence="3" id="KW-1185">Reference proteome</keyword>
<dbReference type="EMBL" id="CACSLK010027752">
    <property type="protein sequence ID" value="CAA0828447.1"/>
    <property type="molecule type" value="Genomic_DNA"/>
</dbReference>
<dbReference type="PANTHER" id="PTHR31672:SF13">
    <property type="entry name" value="F-BOX PROTEIN CPR30-LIKE"/>
    <property type="match status" value="1"/>
</dbReference>
<dbReference type="InterPro" id="IPR036047">
    <property type="entry name" value="F-box-like_dom_sf"/>
</dbReference>
<accession>A0A9N7NGK2</accession>
<dbReference type="Pfam" id="PF00646">
    <property type="entry name" value="F-box"/>
    <property type="match status" value="1"/>
</dbReference>
<evidence type="ECO:0000313" key="3">
    <source>
        <dbReference type="Proteomes" id="UP001153555"/>
    </source>
</evidence>